<keyword evidence="3" id="KW-1185">Reference proteome</keyword>
<dbReference type="EMBL" id="FUEZ01000004">
    <property type="protein sequence ID" value="SPM41425.1"/>
    <property type="molecule type" value="Genomic_DNA"/>
</dbReference>
<dbReference type="Pfam" id="PF01370">
    <property type="entry name" value="Epimerase"/>
    <property type="match status" value="1"/>
</dbReference>
<evidence type="ECO:0000313" key="3">
    <source>
        <dbReference type="Proteomes" id="UP000240424"/>
    </source>
</evidence>
<organism evidence="2 3">
    <name type="scientific">Mycobacterium numidiamassiliense</name>
    <dbReference type="NCBI Taxonomy" id="1841861"/>
    <lineage>
        <taxon>Bacteria</taxon>
        <taxon>Bacillati</taxon>
        <taxon>Actinomycetota</taxon>
        <taxon>Actinomycetes</taxon>
        <taxon>Mycobacteriales</taxon>
        <taxon>Mycobacteriaceae</taxon>
        <taxon>Mycobacterium</taxon>
    </lineage>
</organism>
<dbReference type="Proteomes" id="UP000240424">
    <property type="component" value="Unassembled WGS sequence"/>
</dbReference>
<dbReference type="AlphaFoldDB" id="A0A2U3PCL2"/>
<evidence type="ECO:0000259" key="1">
    <source>
        <dbReference type="Pfam" id="PF01370"/>
    </source>
</evidence>
<dbReference type="Gene3D" id="3.40.50.720">
    <property type="entry name" value="NAD(P)-binding Rossmann-like Domain"/>
    <property type="match status" value="1"/>
</dbReference>
<dbReference type="STRING" id="1841861.GCA_900157365_01950"/>
<feature type="domain" description="NAD-dependent epimerase/dehydratase" evidence="1">
    <location>
        <begin position="7"/>
        <end position="197"/>
    </location>
</feature>
<accession>A0A2U3PCL2</accession>
<dbReference type="PANTHER" id="PTHR43245">
    <property type="entry name" value="BIFUNCTIONAL POLYMYXIN RESISTANCE PROTEIN ARNA"/>
    <property type="match status" value="1"/>
</dbReference>
<proteinExistence type="predicted"/>
<dbReference type="InterPro" id="IPR036291">
    <property type="entry name" value="NAD(P)-bd_dom_sf"/>
</dbReference>
<reference evidence="2 3" key="1">
    <citation type="submission" date="2017-01" db="EMBL/GenBank/DDBJ databases">
        <authorList>
            <consortium name="Urmite Genomes"/>
        </authorList>
    </citation>
    <scope>NUCLEOTIDE SEQUENCE [LARGE SCALE GENOMIC DNA]</scope>
    <source>
        <strain evidence="2 3">AB215</strain>
    </source>
</reference>
<gene>
    <name evidence="2" type="ORF">MNAB215_3630</name>
</gene>
<dbReference type="OrthoDB" id="9785845at2"/>
<name>A0A2U3PCL2_9MYCO</name>
<dbReference type="RefSeq" id="WP_077080041.1">
    <property type="nucleotide sequence ID" value="NZ_FUEZ01000004.1"/>
</dbReference>
<evidence type="ECO:0000313" key="2">
    <source>
        <dbReference type="EMBL" id="SPM41425.1"/>
    </source>
</evidence>
<dbReference type="SUPFAM" id="SSF51735">
    <property type="entry name" value="NAD(P)-binding Rossmann-fold domains"/>
    <property type="match status" value="1"/>
</dbReference>
<sequence>MLSDRKILVTGATGQIGRPIAEKLAADNEVWCAARFSDPALRREIEKVGIKTCAWSIEANDFSAIPDDFTHVVHAAFVIIEPEHDAAVRVNAESTGMLMQHCRRAESFLFVSASAVYERQDPEHRYAETDPLGGKASYMTSYPVAKIASEGVVRAAARMLDLPATIARMNIGYGMASHGGLPVLFFQQILAGQPISVPRGYDNWGSPISEADIAEQASGPLFDVASVPATVLNWAGDEAVSHRQLAEYLGELAGIAPQFVEDDVTLDSFASDNTRREKLVGSCAVRWRDGVRSTLERRFPDAFAAR</sequence>
<dbReference type="PANTHER" id="PTHR43245:SF13">
    <property type="entry name" value="UDP-D-APIOSE_UDP-D-XYLOSE SYNTHASE 2"/>
    <property type="match status" value="1"/>
</dbReference>
<dbReference type="InterPro" id="IPR050177">
    <property type="entry name" value="Lipid_A_modif_metabolic_enz"/>
</dbReference>
<protein>
    <submittedName>
        <fullName evidence="2">Nucleoside-diphosphate-sugar epimerase</fullName>
    </submittedName>
</protein>
<dbReference type="InterPro" id="IPR001509">
    <property type="entry name" value="Epimerase_deHydtase"/>
</dbReference>